<comment type="similarity">
    <text evidence="1 13">Belongs to the DNA polymerase type-A family.</text>
</comment>
<dbReference type="SUPFAM" id="SSF47807">
    <property type="entry name" value="5' to 3' exonuclease, C-terminal subdomain"/>
    <property type="match status" value="1"/>
</dbReference>
<evidence type="ECO:0000256" key="4">
    <source>
        <dbReference type="ARBA" id="ARBA00022679"/>
    </source>
</evidence>
<dbReference type="InterPro" id="IPR002298">
    <property type="entry name" value="DNA_polymerase_A"/>
</dbReference>
<dbReference type="SUPFAM" id="SSF56672">
    <property type="entry name" value="DNA/RNA polymerases"/>
    <property type="match status" value="1"/>
</dbReference>
<dbReference type="CDD" id="cd09898">
    <property type="entry name" value="H3TH_53EXO"/>
    <property type="match status" value="1"/>
</dbReference>
<evidence type="ECO:0000256" key="6">
    <source>
        <dbReference type="ARBA" id="ARBA00022705"/>
    </source>
</evidence>
<dbReference type="Gene3D" id="1.10.150.20">
    <property type="entry name" value="5' to 3' exonuclease, C-terminal subdomain"/>
    <property type="match status" value="2"/>
</dbReference>
<dbReference type="Pfam" id="PF22619">
    <property type="entry name" value="DNA_polI_exo1"/>
    <property type="match status" value="1"/>
</dbReference>
<accession>A0A0J1FTQ1</accession>
<evidence type="ECO:0000259" key="15">
    <source>
        <dbReference type="SMART" id="SM00482"/>
    </source>
</evidence>
<proteinExistence type="inferred from homology"/>
<reference evidence="16 17" key="1">
    <citation type="submission" date="2015-06" db="EMBL/GenBank/DDBJ databases">
        <title>Draft genome of the moderately acidophilic sulfate reducer Candidatus Desulfosporosinus acididurans strain M1.</title>
        <authorList>
            <person name="Poehlein A."/>
            <person name="Petzsch P."/>
            <person name="Johnson B.D."/>
            <person name="Schloemann M."/>
            <person name="Daniel R."/>
            <person name="Muehling M."/>
        </authorList>
    </citation>
    <scope>NUCLEOTIDE SEQUENCE [LARGE SCALE GENOMIC DNA]</scope>
    <source>
        <strain evidence="16 17">M1</strain>
    </source>
</reference>
<protein>
    <recommendedName>
        <fullName evidence="3 12">DNA polymerase I</fullName>
        <ecNumber evidence="2 12">2.7.7.7</ecNumber>
    </recommendedName>
</protein>
<dbReference type="InterPro" id="IPR036279">
    <property type="entry name" value="5-3_exonuclease_C_sf"/>
</dbReference>
<dbReference type="InterPro" id="IPR020046">
    <property type="entry name" value="5-3_exonucl_a-hlix_arch_N"/>
</dbReference>
<evidence type="ECO:0000313" key="17">
    <source>
        <dbReference type="Proteomes" id="UP000036356"/>
    </source>
</evidence>
<dbReference type="Gene3D" id="3.30.70.370">
    <property type="match status" value="1"/>
</dbReference>
<dbReference type="SMART" id="SM00475">
    <property type="entry name" value="53EXOc"/>
    <property type="match status" value="1"/>
</dbReference>
<sequence length="896" mass="101328">MLETSGYDIVKCEEKGVFTMPKMLILDGNSLANRAFYALPLLTTSDGRPTNVLQGFLTMLFRLEQEQHPDYWVVAFDKTKATVRIEQYAGYKAQRKATPEGLRPQFDYLKEILAELDVPMLELAGYEADDLIAAVTKQAEAQGMQIQVYTGDRDALQLISPKTHIYLTKKGISEVECYDEHALWERYQLRPHQIIDLKGLMGDTSDNIPGVPGVGEKTALKLLWEYETVEGVLANAEKVSGKKLQSSLKEYADQARLSKTLATMLTEIPLEFSLEDFIYRRPQANKVLPALNKYDLRNVTRIWQERHSKDEEARQDTAEMSLATWPVRELSEEGWLTQIKQWQNSKTALTLTCRYERTGLQGGRWLEWGVAVSGESFKLSREEVSSKVSEAWLELLANEQVPKILADSKTVDLLLGNENKCLKGVSFDLGLASYLIQASRTKFTPLDLVKEYVPMLDAFDSIAEEAAALAQVAPKYQKDIENLGLEDLLHTIEEPLSLVLAQMERQGIGIDIEQLKHFGEGISITLKQLEQDIYDLAESSFNINSPKQLGTILFEKLGLVAAKKTKTGYSTDAETLEELRSAHPVIEKILDYRQLNKLMSTYVNGLLAQEKEGRIHTTFQQTVTATGRLSSTEPNLQNIPIRLEQGRQLRKIFHATEPGYLLLSADYSQIELRILAHYSQDPLLCESFALGQDVHTRTAAEVFGVSLEAVTSDMRRSAKAVNFGLVYGLTEFGLSRDLGIPRKESKFYIEQYFKRYSGVKYYLESIVAQAKQDGQVRTLFNRLRRIPELYHANRVQRQLGERIAMNTPVQGTAADIMKLAMIQVAEGIKPYRAAVLLQVHDELLLQVAPEDLKKVALILKETMENAFPLSVPMTVDCKVGPNWYDMKPYQPNDNKE</sequence>
<dbReference type="SUPFAM" id="SSF53098">
    <property type="entry name" value="Ribonuclease H-like"/>
    <property type="match status" value="1"/>
</dbReference>
<keyword evidence="13" id="KW-0540">Nuclease</keyword>
<name>A0A0J1FTQ1_9FIRM</name>
<dbReference type="SMART" id="SM00279">
    <property type="entry name" value="HhH2"/>
    <property type="match status" value="1"/>
</dbReference>
<dbReference type="Gene3D" id="3.40.50.1010">
    <property type="entry name" value="5'-nuclease"/>
    <property type="match status" value="1"/>
</dbReference>
<keyword evidence="10 13" id="KW-0234">DNA repair</keyword>
<comment type="catalytic activity">
    <reaction evidence="11 13">
        <text>DNA(n) + a 2'-deoxyribonucleoside 5'-triphosphate = DNA(n+1) + diphosphate</text>
        <dbReference type="Rhea" id="RHEA:22508"/>
        <dbReference type="Rhea" id="RHEA-COMP:17339"/>
        <dbReference type="Rhea" id="RHEA-COMP:17340"/>
        <dbReference type="ChEBI" id="CHEBI:33019"/>
        <dbReference type="ChEBI" id="CHEBI:61560"/>
        <dbReference type="ChEBI" id="CHEBI:173112"/>
        <dbReference type="EC" id="2.7.7.7"/>
    </reaction>
</comment>
<organism evidence="16 17">
    <name type="scientific">Desulfosporosinus acididurans</name>
    <dbReference type="NCBI Taxonomy" id="476652"/>
    <lineage>
        <taxon>Bacteria</taxon>
        <taxon>Bacillati</taxon>
        <taxon>Bacillota</taxon>
        <taxon>Clostridia</taxon>
        <taxon>Eubacteriales</taxon>
        <taxon>Desulfitobacteriaceae</taxon>
        <taxon>Desulfosporosinus</taxon>
    </lineage>
</organism>
<dbReference type="InterPro" id="IPR012337">
    <property type="entry name" value="RNaseH-like_sf"/>
</dbReference>
<dbReference type="Proteomes" id="UP000036356">
    <property type="component" value="Unassembled WGS sequence"/>
</dbReference>
<dbReference type="GO" id="GO:0006261">
    <property type="term" value="P:DNA-templated DNA replication"/>
    <property type="evidence" value="ECO:0007669"/>
    <property type="project" value="UniProtKB-UniRule"/>
</dbReference>
<dbReference type="GO" id="GO:0008409">
    <property type="term" value="F:5'-3' exonuclease activity"/>
    <property type="evidence" value="ECO:0007669"/>
    <property type="project" value="UniProtKB-UniRule"/>
</dbReference>
<dbReference type="InterPro" id="IPR018320">
    <property type="entry name" value="DNA_polymerase_1"/>
</dbReference>
<dbReference type="GO" id="GO:0003677">
    <property type="term" value="F:DNA binding"/>
    <property type="evidence" value="ECO:0007669"/>
    <property type="project" value="UniProtKB-UniRule"/>
</dbReference>
<keyword evidence="13" id="KW-0378">Hydrolase</keyword>
<dbReference type="CDD" id="cd08637">
    <property type="entry name" value="DNA_pol_A_pol_I_C"/>
    <property type="match status" value="1"/>
</dbReference>
<evidence type="ECO:0000256" key="7">
    <source>
        <dbReference type="ARBA" id="ARBA00022763"/>
    </source>
</evidence>
<evidence type="ECO:0000259" key="14">
    <source>
        <dbReference type="SMART" id="SM00475"/>
    </source>
</evidence>
<dbReference type="Pfam" id="PF00476">
    <property type="entry name" value="DNA_pol_A"/>
    <property type="match status" value="1"/>
</dbReference>
<dbReference type="InterPro" id="IPR002421">
    <property type="entry name" value="5-3_exonuclease"/>
</dbReference>
<evidence type="ECO:0000256" key="2">
    <source>
        <dbReference type="ARBA" id="ARBA00012417"/>
    </source>
</evidence>
<dbReference type="Gene3D" id="1.20.1060.10">
    <property type="entry name" value="Taq DNA Polymerase, Chain T, domain 4"/>
    <property type="match status" value="1"/>
</dbReference>
<dbReference type="Pfam" id="PF02739">
    <property type="entry name" value="5_3_exonuc_N"/>
    <property type="match status" value="1"/>
</dbReference>
<dbReference type="PANTHER" id="PTHR10133:SF27">
    <property type="entry name" value="DNA POLYMERASE NU"/>
    <property type="match status" value="1"/>
</dbReference>
<feature type="domain" description="DNA-directed DNA polymerase family A palm" evidence="15">
    <location>
        <begin position="646"/>
        <end position="851"/>
    </location>
</feature>
<evidence type="ECO:0000256" key="5">
    <source>
        <dbReference type="ARBA" id="ARBA00022695"/>
    </source>
</evidence>
<dbReference type="GO" id="GO:0006302">
    <property type="term" value="P:double-strand break repair"/>
    <property type="evidence" value="ECO:0007669"/>
    <property type="project" value="TreeGrafter"/>
</dbReference>
<evidence type="ECO:0000256" key="12">
    <source>
        <dbReference type="NCBIfam" id="TIGR00593"/>
    </source>
</evidence>
<dbReference type="InterPro" id="IPR043502">
    <property type="entry name" value="DNA/RNA_pol_sf"/>
</dbReference>
<dbReference type="InterPro" id="IPR029060">
    <property type="entry name" value="PIN-like_dom_sf"/>
</dbReference>
<dbReference type="PANTHER" id="PTHR10133">
    <property type="entry name" value="DNA POLYMERASE I"/>
    <property type="match status" value="1"/>
</dbReference>
<dbReference type="AlphaFoldDB" id="A0A0J1FTQ1"/>
<dbReference type="PATRIC" id="fig|476652.3.peg.1366"/>
<dbReference type="FunFam" id="1.10.150.20:FF:000002">
    <property type="entry name" value="DNA polymerase I"/>
    <property type="match status" value="1"/>
</dbReference>
<feature type="domain" description="5'-3' exonuclease" evidence="14">
    <location>
        <begin position="21"/>
        <end position="280"/>
    </location>
</feature>
<keyword evidence="8 13" id="KW-0239">DNA-directed DNA polymerase</keyword>
<evidence type="ECO:0000313" key="16">
    <source>
        <dbReference type="EMBL" id="KLU66662.1"/>
    </source>
</evidence>
<dbReference type="GO" id="GO:0003887">
    <property type="term" value="F:DNA-directed DNA polymerase activity"/>
    <property type="evidence" value="ECO:0007669"/>
    <property type="project" value="UniProtKB-UniRule"/>
</dbReference>
<keyword evidence="17" id="KW-1185">Reference proteome</keyword>
<dbReference type="NCBIfam" id="TIGR00593">
    <property type="entry name" value="pola"/>
    <property type="match status" value="1"/>
</dbReference>
<dbReference type="InterPro" id="IPR008918">
    <property type="entry name" value="HhH2"/>
</dbReference>
<dbReference type="InterPro" id="IPR020045">
    <property type="entry name" value="DNA_polI_H3TH"/>
</dbReference>
<evidence type="ECO:0000256" key="3">
    <source>
        <dbReference type="ARBA" id="ARBA00020311"/>
    </source>
</evidence>
<evidence type="ECO:0000256" key="8">
    <source>
        <dbReference type="ARBA" id="ARBA00022932"/>
    </source>
</evidence>
<dbReference type="CDD" id="cd06140">
    <property type="entry name" value="DNA_polA_I_Bacillus_like_exo"/>
    <property type="match status" value="1"/>
</dbReference>
<dbReference type="CDD" id="cd09859">
    <property type="entry name" value="PIN_53EXO"/>
    <property type="match status" value="1"/>
</dbReference>
<dbReference type="InterPro" id="IPR036397">
    <property type="entry name" value="RNaseH_sf"/>
</dbReference>
<dbReference type="InterPro" id="IPR001098">
    <property type="entry name" value="DNA-dir_DNA_pol_A_palm_dom"/>
</dbReference>
<comment type="function">
    <text evidence="13">In addition to polymerase activity, this DNA polymerase exhibits 5'-3' exonuclease activity.</text>
</comment>
<keyword evidence="7 13" id="KW-0227">DNA damage</keyword>
<dbReference type="EMBL" id="LDZY01000004">
    <property type="protein sequence ID" value="KLU66662.1"/>
    <property type="molecule type" value="Genomic_DNA"/>
</dbReference>
<keyword evidence="5 13" id="KW-0548">Nucleotidyltransferase</keyword>
<dbReference type="InterPro" id="IPR054690">
    <property type="entry name" value="DNA_polI_exonuclease"/>
</dbReference>
<evidence type="ECO:0000256" key="11">
    <source>
        <dbReference type="ARBA" id="ARBA00049244"/>
    </source>
</evidence>
<dbReference type="PRINTS" id="PR00868">
    <property type="entry name" value="DNAPOLI"/>
</dbReference>
<dbReference type="FunFam" id="1.10.150.20:FF:000003">
    <property type="entry name" value="DNA polymerase I"/>
    <property type="match status" value="1"/>
</dbReference>
<dbReference type="Gene3D" id="3.30.420.10">
    <property type="entry name" value="Ribonuclease H-like superfamily/Ribonuclease H"/>
    <property type="match status" value="1"/>
</dbReference>
<evidence type="ECO:0000256" key="9">
    <source>
        <dbReference type="ARBA" id="ARBA00023125"/>
    </source>
</evidence>
<keyword evidence="4 13" id="KW-0808">Transferase</keyword>
<evidence type="ECO:0000256" key="10">
    <source>
        <dbReference type="ARBA" id="ARBA00023204"/>
    </source>
</evidence>
<keyword evidence="9 13" id="KW-0238">DNA-binding</keyword>
<dbReference type="FunFam" id="1.20.1060.10:FF:000001">
    <property type="entry name" value="DNA polymerase I"/>
    <property type="match status" value="1"/>
</dbReference>
<evidence type="ECO:0000256" key="13">
    <source>
        <dbReference type="RuleBase" id="RU004460"/>
    </source>
</evidence>
<keyword evidence="6 13" id="KW-0235">DNA replication</keyword>
<dbReference type="SUPFAM" id="SSF88723">
    <property type="entry name" value="PIN domain-like"/>
    <property type="match status" value="1"/>
</dbReference>
<dbReference type="SMART" id="SM00482">
    <property type="entry name" value="POLAc"/>
    <property type="match status" value="1"/>
</dbReference>
<evidence type="ECO:0000256" key="1">
    <source>
        <dbReference type="ARBA" id="ARBA00007705"/>
    </source>
</evidence>
<comment type="subunit">
    <text evidence="13">Single-chain monomer with multiple functions.</text>
</comment>
<dbReference type="NCBIfam" id="NF004397">
    <property type="entry name" value="PRK05755.1"/>
    <property type="match status" value="1"/>
</dbReference>
<keyword evidence="13" id="KW-0269">Exonuclease</keyword>
<dbReference type="Pfam" id="PF01367">
    <property type="entry name" value="5_3_exonuc"/>
    <property type="match status" value="1"/>
</dbReference>
<dbReference type="STRING" id="476652.DEAC_c13290"/>
<dbReference type="EC" id="2.7.7.7" evidence="2 12"/>
<gene>
    <name evidence="16" type="primary">polA_1</name>
    <name evidence="13" type="synonym">polA</name>
    <name evidence="16" type="ORF">DEAC_c13290</name>
</gene>
<comment type="caution">
    <text evidence="16">The sequence shown here is derived from an EMBL/GenBank/DDBJ whole genome shotgun (WGS) entry which is preliminary data.</text>
</comment>